<dbReference type="Proteomes" id="UP000278437">
    <property type="component" value="Chromosome"/>
</dbReference>
<protein>
    <submittedName>
        <fullName evidence="2">Uncharacterized protein</fullName>
    </submittedName>
</protein>
<organism evidence="2 3">
    <name type="scientific">Shewanella khirikhana</name>
    <dbReference type="NCBI Taxonomy" id="1965282"/>
    <lineage>
        <taxon>Bacteria</taxon>
        <taxon>Pseudomonadati</taxon>
        <taxon>Pseudomonadota</taxon>
        <taxon>Gammaproteobacteria</taxon>
        <taxon>Alteromonadales</taxon>
        <taxon>Shewanellaceae</taxon>
        <taxon>Shewanella</taxon>
    </lineage>
</organism>
<dbReference type="EMBL" id="CP020373">
    <property type="protein sequence ID" value="AZQ09456.1"/>
    <property type="molecule type" value="Genomic_DNA"/>
</dbReference>
<gene>
    <name evidence="2" type="ORF">STH12_00304</name>
</gene>
<evidence type="ECO:0000313" key="3">
    <source>
        <dbReference type="Proteomes" id="UP000278437"/>
    </source>
</evidence>
<reference evidence="3" key="1">
    <citation type="submission" date="2017-03" db="EMBL/GenBank/DDBJ databases">
        <title>Full genome sequence of a non-lethal Shewanella isolate that potentiates virulence of Vibio parahaemolyticus causing acute hepatopancreatic necrosis disease (AHPND) in shrimp.</title>
        <authorList>
            <person name="Prachumwat A."/>
            <person name="Sritunyalucksana K."/>
        </authorList>
    </citation>
    <scope>NUCLEOTIDE SEQUENCE [LARGE SCALE GENOMIC DNA]</scope>
    <source>
        <strain evidence="3">TH2012</strain>
    </source>
</reference>
<proteinExistence type="predicted"/>
<keyword evidence="3" id="KW-1185">Reference proteome</keyword>
<feature type="region of interest" description="Disordered" evidence="1">
    <location>
        <begin position="1"/>
        <end position="53"/>
    </location>
</feature>
<accession>A0ABM7CZF0</accession>
<feature type="compositionally biased region" description="Acidic residues" evidence="1">
    <location>
        <begin position="18"/>
        <end position="31"/>
    </location>
</feature>
<evidence type="ECO:0000256" key="1">
    <source>
        <dbReference type="SAM" id="MobiDB-lite"/>
    </source>
</evidence>
<evidence type="ECO:0000313" key="2">
    <source>
        <dbReference type="EMBL" id="AZQ09456.1"/>
    </source>
</evidence>
<sequence>MYSAKRAGRNQVKAYSRDDDEASIDQTDEEQTQAGDARTQTSADAELGHSPIR</sequence>
<feature type="compositionally biased region" description="Polar residues" evidence="1">
    <location>
        <begin position="32"/>
        <end position="43"/>
    </location>
</feature>
<name>A0ABM7CZF0_9GAMM</name>